<proteinExistence type="predicted"/>
<dbReference type="AlphaFoldDB" id="D8SVZ7"/>
<protein>
    <submittedName>
        <fullName evidence="1">Uncharacterized protein</fullName>
    </submittedName>
</protein>
<sequence length="924" mass="103000">MARLKIEPTATTSLILARLAAIIKIMAGLTSLAARIRILAGLTSPTARIRILAGLTSPTARMKILVELEALALEASTSPVPAIPTVRAMLPPYFVPNSATLAIGCHGTTDRVSASKMDEELAKCPMESFLAFEIGGGFKVSLILLFTETEITRRCDTYISFKREAIKQLAVDESGDRPMVGFGGGSKDIHRVANWMENSFPRGERNITPEHPVVLCGVGALILARLSFFKLLKECKPGLVPRDWAFFQLEYPAVDDVFLGLLEVLLGLVRDVHQVPTFVIYFTSSIEKLVKEVGWGDATVVLDEAQSLLQCMKGRFISGRTPQEGQSLLNPIVLALKSYGVLQSPLFVSEIYSLPGFDGSNIQAFMERFIDVSRLDMLAVISTYTGRRRILSTAIEQYIMETAPTADWFMEFARRMITKTGRELGVYRSLRDDAVLLCNDPETANFIEDLIFTYYLSGAGHVIVPGRRRAMTLVDCGFATLLESSDGAEPFAPIVPYIRGVTDNEAQAPGLPVTIETRRLSVTTEIRYVILREPLVVDALWHHMSQGMHMGYFLNAFRQRVINFETYVCWELGRAFEKKVPAEVLGLVETHTTYKETYELLKQRGASEGAVTVIENAEQLNEWLKSVETSVSFATYGWIGQFCEAGPDAMFFLWNGKLNKIMPVFVQIKTGSDLGATQAFATLDIMKLDKKVNAEGSHKLKEWCSTGYIRFCPCWLKLKQTLHVGVTLISLSKRPAIAQLAVDESGRLSSQQVTVILAPSYKRHLMDFTDQTKQLLNQSQKHVINCRARSSVIITMHEGLLHIRPNSSGRTVVLVLKSYGTGKSLLTVWENLLSGTMKPFDMGEIYSLPGFDGSNIQAFMKRWELGVHPSLRDDVVLLWNNPETASFIEDLIFTYYLSGAGYVRRRGITFVDCGFGTRCYRIHL</sequence>
<dbReference type="HOGENOM" id="CLU_316036_0_0_1"/>
<dbReference type="EMBL" id="GL377647">
    <property type="protein sequence ID" value="EFJ11403.1"/>
    <property type="molecule type" value="Genomic_DNA"/>
</dbReference>
<evidence type="ECO:0000313" key="2">
    <source>
        <dbReference type="Proteomes" id="UP000001514"/>
    </source>
</evidence>
<evidence type="ECO:0000313" key="1">
    <source>
        <dbReference type="EMBL" id="EFJ11403.1"/>
    </source>
</evidence>
<dbReference type="Gramene" id="EFJ11403">
    <property type="protein sequence ID" value="EFJ11403"/>
    <property type="gene ID" value="SELMODRAFT_426307"/>
</dbReference>
<name>D8SVZ7_SELML</name>
<keyword evidence="2" id="KW-1185">Reference proteome</keyword>
<accession>D8SVZ7</accession>
<dbReference type="InParanoid" id="D8SVZ7"/>
<dbReference type="KEGG" id="smo:SELMODRAFT_426307"/>
<reference evidence="1 2" key="1">
    <citation type="journal article" date="2011" name="Science">
        <title>The Selaginella genome identifies genetic changes associated with the evolution of vascular plants.</title>
        <authorList>
            <person name="Banks J.A."/>
            <person name="Nishiyama T."/>
            <person name="Hasebe M."/>
            <person name="Bowman J.L."/>
            <person name="Gribskov M."/>
            <person name="dePamphilis C."/>
            <person name="Albert V.A."/>
            <person name="Aono N."/>
            <person name="Aoyama T."/>
            <person name="Ambrose B.A."/>
            <person name="Ashton N.W."/>
            <person name="Axtell M.J."/>
            <person name="Barker E."/>
            <person name="Barker M.S."/>
            <person name="Bennetzen J.L."/>
            <person name="Bonawitz N.D."/>
            <person name="Chapple C."/>
            <person name="Cheng C."/>
            <person name="Correa L.G."/>
            <person name="Dacre M."/>
            <person name="DeBarry J."/>
            <person name="Dreyer I."/>
            <person name="Elias M."/>
            <person name="Engstrom E.M."/>
            <person name="Estelle M."/>
            <person name="Feng L."/>
            <person name="Finet C."/>
            <person name="Floyd S.K."/>
            <person name="Frommer W.B."/>
            <person name="Fujita T."/>
            <person name="Gramzow L."/>
            <person name="Gutensohn M."/>
            <person name="Harholt J."/>
            <person name="Hattori M."/>
            <person name="Heyl A."/>
            <person name="Hirai T."/>
            <person name="Hiwatashi Y."/>
            <person name="Ishikawa M."/>
            <person name="Iwata M."/>
            <person name="Karol K.G."/>
            <person name="Koehler B."/>
            <person name="Kolukisaoglu U."/>
            <person name="Kubo M."/>
            <person name="Kurata T."/>
            <person name="Lalonde S."/>
            <person name="Li K."/>
            <person name="Li Y."/>
            <person name="Litt A."/>
            <person name="Lyons E."/>
            <person name="Manning G."/>
            <person name="Maruyama T."/>
            <person name="Michael T.P."/>
            <person name="Mikami K."/>
            <person name="Miyazaki S."/>
            <person name="Morinaga S."/>
            <person name="Murata T."/>
            <person name="Mueller-Roeber B."/>
            <person name="Nelson D.R."/>
            <person name="Obara M."/>
            <person name="Oguri Y."/>
            <person name="Olmstead R.G."/>
            <person name="Onodera N."/>
            <person name="Petersen B.L."/>
            <person name="Pils B."/>
            <person name="Prigge M."/>
            <person name="Rensing S.A."/>
            <person name="Riano-Pachon D.M."/>
            <person name="Roberts A.W."/>
            <person name="Sato Y."/>
            <person name="Scheller H.V."/>
            <person name="Schulz B."/>
            <person name="Schulz C."/>
            <person name="Shakirov E.V."/>
            <person name="Shibagaki N."/>
            <person name="Shinohara N."/>
            <person name="Shippen D.E."/>
            <person name="Soerensen I."/>
            <person name="Sotooka R."/>
            <person name="Sugimoto N."/>
            <person name="Sugita M."/>
            <person name="Sumikawa N."/>
            <person name="Tanurdzic M."/>
            <person name="Theissen G."/>
            <person name="Ulvskov P."/>
            <person name="Wakazuki S."/>
            <person name="Weng J.K."/>
            <person name="Willats W.W."/>
            <person name="Wipf D."/>
            <person name="Wolf P.G."/>
            <person name="Yang L."/>
            <person name="Zimmer A.D."/>
            <person name="Zhu Q."/>
            <person name="Mitros T."/>
            <person name="Hellsten U."/>
            <person name="Loque D."/>
            <person name="Otillar R."/>
            <person name="Salamov A."/>
            <person name="Schmutz J."/>
            <person name="Shapiro H."/>
            <person name="Lindquist E."/>
            <person name="Lucas S."/>
            <person name="Rokhsar D."/>
            <person name="Grigoriev I.V."/>
        </authorList>
    </citation>
    <scope>NUCLEOTIDE SEQUENCE [LARGE SCALE GENOMIC DNA]</scope>
</reference>
<organism evidence="2">
    <name type="scientific">Selaginella moellendorffii</name>
    <name type="common">Spikemoss</name>
    <dbReference type="NCBI Taxonomy" id="88036"/>
    <lineage>
        <taxon>Eukaryota</taxon>
        <taxon>Viridiplantae</taxon>
        <taxon>Streptophyta</taxon>
        <taxon>Embryophyta</taxon>
        <taxon>Tracheophyta</taxon>
        <taxon>Lycopodiopsida</taxon>
        <taxon>Selaginellales</taxon>
        <taxon>Selaginellaceae</taxon>
        <taxon>Selaginella</taxon>
    </lineage>
</organism>
<dbReference type="Proteomes" id="UP000001514">
    <property type="component" value="Unassembled WGS sequence"/>
</dbReference>
<gene>
    <name evidence="1" type="ORF">SELMODRAFT_426307</name>
</gene>